<name>A0A2T5IB23_9PROT</name>
<gene>
    <name evidence="1" type="ORF">C8R21_11274</name>
</gene>
<sequence length="53" mass="6273">MRQGTTLIQHDFRAMEAEALNIERLLEEESLIAAENDLHKISQQRYTENRETE</sequence>
<comment type="caution">
    <text evidence="1">The sequence shown here is derived from an EMBL/GenBank/DDBJ whole genome shotgun (WGS) entry which is preliminary data.</text>
</comment>
<dbReference type="AlphaFoldDB" id="A0A2T5IB23"/>
<proteinExistence type="predicted"/>
<evidence type="ECO:0000313" key="1">
    <source>
        <dbReference type="EMBL" id="PTQ81029.1"/>
    </source>
</evidence>
<organism evidence="1 2">
    <name type="scientific">Nitrosospira multiformis</name>
    <dbReference type="NCBI Taxonomy" id="1231"/>
    <lineage>
        <taxon>Bacteria</taxon>
        <taxon>Pseudomonadati</taxon>
        <taxon>Pseudomonadota</taxon>
        <taxon>Betaproteobacteria</taxon>
        <taxon>Nitrosomonadales</taxon>
        <taxon>Nitrosomonadaceae</taxon>
        <taxon>Nitrosospira</taxon>
    </lineage>
</organism>
<reference evidence="1 2" key="1">
    <citation type="submission" date="2018-04" db="EMBL/GenBank/DDBJ databases">
        <title>Active sludge and wastewater microbial communities from Klosterneuburg, Austria.</title>
        <authorList>
            <person name="Wagner M."/>
        </authorList>
    </citation>
    <scope>NUCLEOTIDE SEQUENCE [LARGE SCALE GENOMIC DNA]</scope>
    <source>
        <strain evidence="1 2">Nl12</strain>
    </source>
</reference>
<dbReference type="EMBL" id="QAOK01000012">
    <property type="protein sequence ID" value="PTQ81029.1"/>
    <property type="molecule type" value="Genomic_DNA"/>
</dbReference>
<protein>
    <submittedName>
        <fullName evidence="1">Uncharacterized protein</fullName>
    </submittedName>
</protein>
<dbReference type="Proteomes" id="UP000244152">
    <property type="component" value="Unassembled WGS sequence"/>
</dbReference>
<dbReference type="RefSeq" id="WP_219906626.1">
    <property type="nucleotide sequence ID" value="NZ_QAOK01000012.1"/>
</dbReference>
<evidence type="ECO:0000313" key="2">
    <source>
        <dbReference type="Proteomes" id="UP000244152"/>
    </source>
</evidence>
<accession>A0A2T5IB23</accession>